<proteinExistence type="predicted"/>
<dbReference type="SUPFAM" id="SSF81660">
    <property type="entry name" value="Metal cation-transporting ATPase, ATP-binding domain N"/>
    <property type="match status" value="1"/>
</dbReference>
<keyword evidence="3" id="KW-0479">Metal-binding</keyword>
<keyword evidence="4" id="KW-1133">Transmembrane helix</keyword>
<dbReference type="PANTHER" id="PTHR46594:SF4">
    <property type="entry name" value="P-TYPE CATION-TRANSPORTING ATPASE"/>
    <property type="match status" value="1"/>
</dbReference>
<organism evidence="7">
    <name type="scientific">Salpingoeca rosetta (strain ATCC 50818 / BSB-021)</name>
    <dbReference type="NCBI Taxonomy" id="946362"/>
    <lineage>
        <taxon>Eukaryota</taxon>
        <taxon>Choanoflagellata</taxon>
        <taxon>Craspedida</taxon>
        <taxon>Salpingoecidae</taxon>
        <taxon>Salpingoeca</taxon>
    </lineage>
</organism>
<dbReference type="SUPFAM" id="SSF56784">
    <property type="entry name" value="HAD-like"/>
    <property type="match status" value="1"/>
</dbReference>
<dbReference type="EMBL" id="GL832955">
    <property type="protein sequence ID" value="EGD72090.1"/>
    <property type="molecule type" value="Genomic_DNA"/>
</dbReference>
<comment type="subcellular location">
    <subcellularLocation>
        <location evidence="1">Membrane</location>
    </subcellularLocation>
</comment>
<dbReference type="InterPro" id="IPR018303">
    <property type="entry name" value="ATPase_P-typ_P_site"/>
</dbReference>
<name>F2TVJ4_SALR5</name>
<sequence length="496" mass="53312">MTLSYGRHHGASFLRPRMLAVCQRRPSSRQAGEALCVRHRVAVSVWVTLLTSGAADTLELTFSAVLDKTGTLTVGSPQVTCVRVLGDDDTWMEEDTLLKLVTAAEANSEHAPGPGDYGARRRCLPRRTSQTVSAPTAKRAVRLLRPHGLTMAMLTGDKEGTARSIGGRAACRSCRRKGEVVAIVGNGINIDHPLVVASGHLSSDTNDGVHTIRQSTSVHVSEIQSIATATSSPSPVRLWHHFGEGHGFIGTMSVSASRDHHLLCRKAGSFDGVQPGLVVVVVARVPDPQPSCSRALVLAAGYGGASVWDLDKPLPCGRAAAFRLVASTIDQRQQRGVHQLRNGERVLTTYTLEQWNMTSVVIVLWSMRGWQPSLSTTPASASFESATSTRDAKHVLLYGRASRVAELQRAVRMFPATVSAAVQDAETDTPLPLLSIAANKASHVPALRASVSWLDCRHGAVCRGQADVIVLMRTFPSELALATSTADKQYNHQQRA</sequence>
<dbReference type="KEGG" id="sre:PTSG_00106"/>
<dbReference type="AlphaFoldDB" id="F2TVJ4"/>
<protein>
    <submittedName>
        <fullName evidence="6">Uncharacterized protein</fullName>
    </submittedName>
</protein>
<dbReference type="InterPro" id="IPR036412">
    <property type="entry name" value="HAD-like_sf"/>
</dbReference>
<evidence type="ECO:0000256" key="2">
    <source>
        <dbReference type="ARBA" id="ARBA00022692"/>
    </source>
</evidence>
<evidence type="ECO:0000256" key="4">
    <source>
        <dbReference type="ARBA" id="ARBA00022989"/>
    </source>
</evidence>
<evidence type="ECO:0000256" key="1">
    <source>
        <dbReference type="ARBA" id="ARBA00004370"/>
    </source>
</evidence>
<evidence type="ECO:0000256" key="3">
    <source>
        <dbReference type="ARBA" id="ARBA00022723"/>
    </source>
</evidence>
<dbReference type="GO" id="GO:0016020">
    <property type="term" value="C:membrane"/>
    <property type="evidence" value="ECO:0007669"/>
    <property type="project" value="UniProtKB-SubCell"/>
</dbReference>
<dbReference type="Gene3D" id="3.40.1110.10">
    <property type="entry name" value="Calcium-transporting ATPase, cytoplasmic domain N"/>
    <property type="match status" value="1"/>
</dbReference>
<evidence type="ECO:0000256" key="5">
    <source>
        <dbReference type="ARBA" id="ARBA00023136"/>
    </source>
</evidence>
<accession>F2TVJ4</accession>
<dbReference type="PROSITE" id="PS00154">
    <property type="entry name" value="ATPASE_E1_E2"/>
    <property type="match status" value="1"/>
</dbReference>
<dbReference type="InterPro" id="IPR023299">
    <property type="entry name" value="ATPase_P-typ_cyto_dom_N"/>
</dbReference>
<dbReference type="GeneID" id="16067915"/>
<gene>
    <name evidence="6" type="ORF">PTSG_00106</name>
</gene>
<dbReference type="InterPro" id="IPR023214">
    <property type="entry name" value="HAD_sf"/>
</dbReference>
<dbReference type="Proteomes" id="UP000007799">
    <property type="component" value="Unassembled WGS sequence"/>
</dbReference>
<dbReference type="GO" id="GO:0046872">
    <property type="term" value="F:metal ion binding"/>
    <property type="evidence" value="ECO:0007669"/>
    <property type="project" value="UniProtKB-KW"/>
</dbReference>
<reference evidence="6" key="1">
    <citation type="submission" date="2009-08" db="EMBL/GenBank/DDBJ databases">
        <title>Annotation of Salpingoeca rosetta.</title>
        <authorList>
            <consortium name="The Broad Institute Genome Sequencing Platform"/>
            <person name="Russ C."/>
            <person name="Cuomo C."/>
            <person name="Burger G."/>
            <person name="Gray M.W."/>
            <person name="Holland P.W.H."/>
            <person name="King N."/>
            <person name="Lang F.B.F."/>
            <person name="Roger A.J."/>
            <person name="Ruiz-Trillo I."/>
            <person name="Young S.K."/>
            <person name="Zeng Q."/>
            <person name="Gargeya S."/>
            <person name="Alvarado L."/>
            <person name="Berlin A."/>
            <person name="Chapman S.B."/>
            <person name="Chen Z."/>
            <person name="Freedman E."/>
            <person name="Gellesch M."/>
            <person name="Goldberg J."/>
            <person name="Griggs A."/>
            <person name="Gujja S."/>
            <person name="Heilman E."/>
            <person name="Heiman D."/>
            <person name="Howarth C."/>
            <person name="Mehta T."/>
            <person name="Neiman D."/>
            <person name="Pearson M."/>
            <person name="Roberts A."/>
            <person name="Saif S."/>
            <person name="Shea T."/>
            <person name="Shenoy N."/>
            <person name="Sisk P."/>
            <person name="Stolte C."/>
            <person name="Sykes S."/>
            <person name="White J."/>
            <person name="Yandava C."/>
            <person name="Haas B."/>
            <person name="Nusbaum C."/>
            <person name="Birren B."/>
        </authorList>
    </citation>
    <scope>NUCLEOTIDE SEQUENCE [LARGE SCALE GENOMIC DNA]</scope>
    <source>
        <strain evidence="6">ATCC 50818</strain>
    </source>
</reference>
<keyword evidence="5" id="KW-0472">Membrane</keyword>
<dbReference type="PANTHER" id="PTHR46594">
    <property type="entry name" value="P-TYPE CATION-TRANSPORTING ATPASE"/>
    <property type="match status" value="1"/>
</dbReference>
<evidence type="ECO:0000313" key="6">
    <source>
        <dbReference type="EMBL" id="EGD72090.1"/>
    </source>
</evidence>
<dbReference type="GO" id="GO:0000166">
    <property type="term" value="F:nucleotide binding"/>
    <property type="evidence" value="ECO:0007669"/>
    <property type="project" value="InterPro"/>
</dbReference>
<dbReference type="InParanoid" id="F2TVJ4"/>
<dbReference type="RefSeq" id="XP_004998662.1">
    <property type="nucleotide sequence ID" value="XM_004998605.1"/>
</dbReference>
<dbReference type="Gene3D" id="3.40.50.1000">
    <property type="entry name" value="HAD superfamily/HAD-like"/>
    <property type="match status" value="1"/>
</dbReference>
<keyword evidence="2" id="KW-0812">Transmembrane</keyword>
<keyword evidence="7" id="KW-1185">Reference proteome</keyword>
<evidence type="ECO:0000313" key="7">
    <source>
        <dbReference type="Proteomes" id="UP000007799"/>
    </source>
</evidence>